<dbReference type="PIRSF" id="PIRSF000956">
    <property type="entry name" value="PLC-beta"/>
    <property type="match status" value="1"/>
</dbReference>
<evidence type="ECO:0000256" key="10">
    <source>
        <dbReference type="ARBA" id="ARBA00023157"/>
    </source>
</evidence>
<dbReference type="PRINTS" id="PR00390">
    <property type="entry name" value="PHPHLIPASEC"/>
</dbReference>
<evidence type="ECO:0000256" key="14">
    <source>
        <dbReference type="SAM" id="MobiDB-lite"/>
    </source>
</evidence>
<dbReference type="GO" id="GO:0051209">
    <property type="term" value="P:release of sequestered calcium ion into cytosol"/>
    <property type="evidence" value="ECO:0007669"/>
    <property type="project" value="TreeGrafter"/>
</dbReference>
<dbReference type="Pfam" id="PF00387">
    <property type="entry name" value="PI-PLC-Y"/>
    <property type="match status" value="1"/>
</dbReference>
<dbReference type="InterPro" id="IPR037862">
    <property type="entry name" value="PLC-beta_PH"/>
</dbReference>
<evidence type="ECO:0000259" key="15">
    <source>
        <dbReference type="PROSITE" id="PS50004"/>
    </source>
</evidence>
<evidence type="ECO:0000256" key="13">
    <source>
        <dbReference type="RuleBase" id="RU361133"/>
    </source>
</evidence>
<keyword evidence="9 13" id="KW-0443">Lipid metabolism</keyword>
<dbReference type="SUPFAM" id="SSF50729">
    <property type="entry name" value="PH domain-like"/>
    <property type="match status" value="1"/>
</dbReference>
<keyword evidence="11" id="KW-0807">Transducer</keyword>
<keyword evidence="4" id="KW-0964">Secreted</keyword>
<dbReference type="InterPro" id="IPR017946">
    <property type="entry name" value="PLC-like_Pdiesterase_TIM-brl"/>
</dbReference>
<dbReference type="InterPro" id="IPR001711">
    <property type="entry name" value="PLipase_C_Pinositol-sp_Y"/>
</dbReference>
<dbReference type="SMART" id="SM00149">
    <property type="entry name" value="PLCYc"/>
    <property type="match status" value="1"/>
</dbReference>
<accession>A0A8X6GUH3</accession>
<dbReference type="PANTHER" id="PTHR10336">
    <property type="entry name" value="PHOSPHOINOSITIDE-SPECIFIC PHOSPHOLIPASE C FAMILY PROTEIN"/>
    <property type="match status" value="1"/>
</dbReference>
<keyword evidence="6 13" id="KW-0378">Hydrolase</keyword>
<dbReference type="InterPro" id="IPR000008">
    <property type="entry name" value="C2_dom"/>
</dbReference>
<dbReference type="Proteomes" id="UP000887116">
    <property type="component" value="Unassembled WGS sequence"/>
</dbReference>
<dbReference type="SUPFAM" id="SSF49562">
    <property type="entry name" value="C2 domain (Calcium/lipid-binding domain, CaLB)"/>
    <property type="match status" value="1"/>
</dbReference>
<dbReference type="GO" id="GO:0005576">
    <property type="term" value="C:extracellular region"/>
    <property type="evidence" value="ECO:0007669"/>
    <property type="project" value="UniProtKB-SubCell"/>
</dbReference>
<feature type="domain" description="C2" evidence="15">
    <location>
        <begin position="710"/>
        <end position="838"/>
    </location>
</feature>
<dbReference type="GO" id="GO:0005509">
    <property type="term" value="F:calcium ion binding"/>
    <property type="evidence" value="ECO:0007669"/>
    <property type="project" value="InterPro"/>
</dbReference>
<dbReference type="GO" id="GO:0048015">
    <property type="term" value="P:phosphatidylinositol-mediated signaling"/>
    <property type="evidence" value="ECO:0007669"/>
    <property type="project" value="TreeGrafter"/>
</dbReference>
<dbReference type="Pfam" id="PF17787">
    <property type="entry name" value="PH_14"/>
    <property type="match status" value="1"/>
</dbReference>
<dbReference type="InterPro" id="IPR035892">
    <property type="entry name" value="C2_domain_sf"/>
</dbReference>
<dbReference type="CDD" id="cd00275">
    <property type="entry name" value="C2_PLC_like"/>
    <property type="match status" value="1"/>
</dbReference>
<dbReference type="Gene3D" id="2.30.29.240">
    <property type="match status" value="1"/>
</dbReference>
<name>A0A8X6GUH3_TRICU</name>
<dbReference type="InterPro" id="IPR016280">
    <property type="entry name" value="PLC-beta"/>
</dbReference>
<dbReference type="OrthoDB" id="269822at2759"/>
<evidence type="ECO:0000256" key="11">
    <source>
        <dbReference type="ARBA" id="ARBA00023224"/>
    </source>
</evidence>
<dbReference type="InterPro" id="IPR011992">
    <property type="entry name" value="EF-hand-dom_pair"/>
</dbReference>
<organism evidence="17 18">
    <name type="scientific">Trichonephila clavata</name>
    <name type="common">Joro spider</name>
    <name type="synonym">Nephila clavata</name>
    <dbReference type="NCBI Taxonomy" id="2740835"/>
    <lineage>
        <taxon>Eukaryota</taxon>
        <taxon>Metazoa</taxon>
        <taxon>Ecdysozoa</taxon>
        <taxon>Arthropoda</taxon>
        <taxon>Chelicerata</taxon>
        <taxon>Arachnida</taxon>
        <taxon>Araneae</taxon>
        <taxon>Araneomorphae</taxon>
        <taxon>Entelegynae</taxon>
        <taxon>Araneoidea</taxon>
        <taxon>Nephilidae</taxon>
        <taxon>Trichonephila</taxon>
    </lineage>
</organism>
<dbReference type="Pfam" id="PF00168">
    <property type="entry name" value="C2"/>
    <property type="match status" value="1"/>
</dbReference>
<evidence type="ECO:0000256" key="7">
    <source>
        <dbReference type="ARBA" id="ARBA00022842"/>
    </source>
</evidence>
<dbReference type="AlphaFoldDB" id="A0A8X6GUH3"/>
<comment type="catalytic activity">
    <reaction evidence="13">
        <text>a 1,2-diacyl-sn-glycero-3-phospho-(1D-myo-inositol-4,5-bisphosphate) + H2O = 1D-myo-inositol 1,4,5-trisphosphate + a 1,2-diacyl-sn-glycerol + H(+)</text>
        <dbReference type="Rhea" id="RHEA:33179"/>
        <dbReference type="ChEBI" id="CHEBI:15377"/>
        <dbReference type="ChEBI" id="CHEBI:15378"/>
        <dbReference type="ChEBI" id="CHEBI:17815"/>
        <dbReference type="ChEBI" id="CHEBI:58456"/>
        <dbReference type="ChEBI" id="CHEBI:203600"/>
        <dbReference type="EC" id="3.1.4.11"/>
    </reaction>
</comment>
<dbReference type="SUPFAM" id="SSF47473">
    <property type="entry name" value="EF-hand"/>
    <property type="match status" value="1"/>
</dbReference>
<dbReference type="InterPro" id="IPR053945">
    <property type="entry name" value="PLCB1-4-like_EFh"/>
</dbReference>
<evidence type="ECO:0000256" key="6">
    <source>
        <dbReference type="ARBA" id="ARBA00022801"/>
    </source>
</evidence>
<dbReference type="Pfam" id="PF22631">
    <property type="entry name" value="PLCB1-4-like_EFh"/>
    <property type="match status" value="1"/>
</dbReference>
<evidence type="ECO:0000313" key="18">
    <source>
        <dbReference type="Proteomes" id="UP000887116"/>
    </source>
</evidence>
<evidence type="ECO:0000256" key="1">
    <source>
        <dbReference type="ARBA" id="ARBA00000110"/>
    </source>
</evidence>
<dbReference type="PANTHER" id="PTHR10336:SF36">
    <property type="entry name" value="1-PHOSPHATIDYLINOSITOL 4,5-BISPHOSPHATE PHOSPHODIESTERASE BETA-4"/>
    <property type="match status" value="1"/>
</dbReference>
<evidence type="ECO:0000256" key="3">
    <source>
        <dbReference type="ARBA" id="ARBA00012368"/>
    </source>
</evidence>
<evidence type="ECO:0000313" key="17">
    <source>
        <dbReference type="EMBL" id="GFR09230.1"/>
    </source>
</evidence>
<dbReference type="FunFam" id="2.60.40.150:FF:000008">
    <property type="entry name" value="1-phosphatidylinositol 4,5-bisphosphate phosphodiesterase"/>
    <property type="match status" value="1"/>
</dbReference>
<dbReference type="GO" id="GO:0016829">
    <property type="term" value="F:lyase activity"/>
    <property type="evidence" value="ECO:0007669"/>
    <property type="project" value="UniProtKB-KW"/>
</dbReference>
<feature type="region of interest" description="Disordered" evidence="14">
    <location>
        <begin position="529"/>
        <end position="552"/>
    </location>
</feature>
<feature type="compositionally biased region" description="Polar residues" evidence="14">
    <location>
        <begin position="541"/>
        <end position="552"/>
    </location>
</feature>
<dbReference type="GO" id="GO:0046488">
    <property type="term" value="P:phosphatidylinositol metabolic process"/>
    <property type="evidence" value="ECO:0007669"/>
    <property type="project" value="TreeGrafter"/>
</dbReference>
<evidence type="ECO:0000256" key="5">
    <source>
        <dbReference type="ARBA" id="ARBA00022723"/>
    </source>
</evidence>
<dbReference type="PROSITE" id="PS50004">
    <property type="entry name" value="C2"/>
    <property type="match status" value="1"/>
</dbReference>
<evidence type="ECO:0000256" key="9">
    <source>
        <dbReference type="ARBA" id="ARBA00023098"/>
    </source>
</evidence>
<dbReference type="Gene3D" id="2.60.40.150">
    <property type="entry name" value="C2 domain"/>
    <property type="match status" value="1"/>
</dbReference>
<keyword evidence="12" id="KW-0456">Lyase</keyword>
<gene>
    <name evidence="17" type="primary">PLCB4</name>
    <name evidence="17" type="ORF">TNCT_258161</name>
</gene>
<evidence type="ECO:0000256" key="8">
    <source>
        <dbReference type="ARBA" id="ARBA00022963"/>
    </source>
</evidence>
<dbReference type="Gene3D" id="3.20.20.190">
    <property type="entry name" value="Phosphatidylinositol (PI) phosphodiesterase"/>
    <property type="match status" value="1"/>
</dbReference>
<feature type="domain" description="PI-PLC Y-box" evidence="16">
    <location>
        <begin position="594"/>
        <end position="710"/>
    </location>
</feature>
<comment type="caution">
    <text evidence="17">The sequence shown here is derived from an EMBL/GenBank/DDBJ whole genome shotgun (WGS) entry which is preliminary data.</text>
</comment>
<dbReference type="PROSITE" id="PS50008">
    <property type="entry name" value="PIPLC_Y_DOMAIN"/>
    <property type="match status" value="1"/>
</dbReference>
<dbReference type="InterPro" id="IPR001192">
    <property type="entry name" value="PI-PLC_fam"/>
</dbReference>
<proteinExistence type="predicted"/>
<evidence type="ECO:0000256" key="12">
    <source>
        <dbReference type="ARBA" id="ARBA00023239"/>
    </source>
</evidence>
<dbReference type="GO" id="GO:0004435">
    <property type="term" value="F:phosphatidylinositol-4,5-bisphosphate phospholipase C activity"/>
    <property type="evidence" value="ECO:0007669"/>
    <property type="project" value="UniProtKB-EC"/>
</dbReference>
<evidence type="ECO:0000256" key="4">
    <source>
        <dbReference type="ARBA" id="ARBA00022525"/>
    </source>
</evidence>
<keyword evidence="18" id="KW-1185">Reference proteome</keyword>
<dbReference type="EC" id="3.1.4.11" evidence="3 13"/>
<reference evidence="17" key="1">
    <citation type="submission" date="2020-07" db="EMBL/GenBank/DDBJ databases">
        <title>Multicomponent nature underlies the extraordinary mechanical properties of spider dragline silk.</title>
        <authorList>
            <person name="Kono N."/>
            <person name="Nakamura H."/>
            <person name="Mori M."/>
            <person name="Yoshida Y."/>
            <person name="Ohtoshi R."/>
            <person name="Malay A.D."/>
            <person name="Moran D.A.P."/>
            <person name="Tomita M."/>
            <person name="Numata K."/>
            <person name="Arakawa K."/>
        </authorList>
    </citation>
    <scope>NUCLEOTIDE SEQUENCE</scope>
</reference>
<sequence>MPALELEHSIVRNVLDAFQKERPCRFSQLRKLCGFHERLASGHFTRLRIGTLWKRTTGTFGCVPKIVWKMTKAYEFNWQVPVPEPLLKGCVFDMWEEDKEETNYEPDALFRVDDLGFFIYWKSTGSYGRVLELSHVNDIRRGGLPKDSRFMTELMSRNKYNLDDVSLTICSGTDMVNINYTHVVCPDPETAQLWQSGLRQITNNIKANNVCPSTCLKKHWMKLCFMVDPNGKIPVRRIAQTFASGKTEKMVYQCIADVGLPSGKNDSIEPEDFTVEKFYQIYLNICPRNDIEELFQSITQGKVETINIQQLVTFLNDPVLSYLIAILILTPFPIEKNVNWISRNPLYVGAKDISLSLNPPLSHEQRRFHSLSDVRRECPRVSGPTGLLHGDGPATGPLLHQLLTQYLPLGQTVRREVFRRDVQTSAAGRLQMRGAGLLGRQRRRRGTHHHPREGHVHRYPLQGCHIRHQRLRIRHFGISHHPLFREPLLLNEPGKTLPSPNDLKRKILIKNKRLKPEVEKRELELFLRGQLGNEEDEEQGETTNGTDATGAQTPAEGFYRFFSTHSIFKEVSEEQMAMANYQYTGATTHVHPYLSNMINYAEPVKFQGFDVAEEKNIHHNMSSFAETAALGYLKSQAIEFVNYNKRQMSRIYPKGTRADSSNYMPQIFWNAGCQMVALNFQTSDLPMQLNQGKFEYNGGCGYLLKPDFMRRPDRTFDPFAESPVDGVIAAQCSVRVISGQFLSDKKVGTYVEVDMYGLPTDTIRKEFRTRMVPANGLNPVYNEEPFVFRKVVLPDLAVLRIAVFDENGKMLGQRILPLDGLQAGYRHVSLRTEGNFPLSLAMLFICVELKIYIPDGLGDLMDALSDPRAFLSAQEKRVAQMKAMGIEEADVQTNDLKLGSVKTANKAGDDKKGFFFISPLGFNY</sequence>
<comment type="catalytic activity">
    <reaction evidence="1">
        <text>an N-(acyl)-sphingosylphosphoethanolamine = an N-(acyl)-sphingosyl-1,3-cyclic phosphate + ethanolamine</text>
        <dbReference type="Rhea" id="RHEA:60648"/>
        <dbReference type="ChEBI" id="CHEBI:57603"/>
        <dbReference type="ChEBI" id="CHEBI:143891"/>
        <dbReference type="ChEBI" id="CHEBI:143892"/>
    </reaction>
</comment>
<evidence type="ECO:0000259" key="16">
    <source>
        <dbReference type="PROSITE" id="PS50008"/>
    </source>
</evidence>
<keyword evidence="8 13" id="KW-0442">Lipid degradation</keyword>
<dbReference type="PROSITE" id="PS50007">
    <property type="entry name" value="PIPLC_X_DOMAIN"/>
    <property type="match status" value="1"/>
</dbReference>
<dbReference type="EMBL" id="BMAO01006511">
    <property type="protein sequence ID" value="GFR09230.1"/>
    <property type="molecule type" value="Genomic_DNA"/>
</dbReference>
<evidence type="ECO:0000256" key="2">
    <source>
        <dbReference type="ARBA" id="ARBA00004613"/>
    </source>
</evidence>
<comment type="subcellular location">
    <subcellularLocation>
        <location evidence="2">Secreted</location>
    </subcellularLocation>
</comment>
<keyword evidence="5" id="KW-0479">Metal-binding</keyword>
<dbReference type="SUPFAM" id="SSF51695">
    <property type="entry name" value="PLC-like phosphodiesterases"/>
    <property type="match status" value="1"/>
</dbReference>
<protein>
    <recommendedName>
        <fullName evidence="3 13">Phosphoinositide phospholipase C</fullName>
        <ecNumber evidence="3 13">3.1.4.11</ecNumber>
    </recommendedName>
</protein>
<keyword evidence="10" id="KW-1015">Disulfide bond</keyword>
<keyword evidence="7" id="KW-0460">Magnesium</keyword>
<dbReference type="CDD" id="cd13361">
    <property type="entry name" value="PH_PLC_beta"/>
    <property type="match status" value="1"/>
</dbReference>
<dbReference type="SMART" id="SM00239">
    <property type="entry name" value="C2"/>
    <property type="match status" value="1"/>
</dbReference>
<dbReference type="GO" id="GO:0016042">
    <property type="term" value="P:lipid catabolic process"/>
    <property type="evidence" value="ECO:0007669"/>
    <property type="project" value="UniProtKB-KW"/>
</dbReference>